<dbReference type="EMBL" id="GL996500">
    <property type="protein sequence ID" value="EGW34024.1"/>
    <property type="molecule type" value="Genomic_DNA"/>
</dbReference>
<dbReference type="InterPro" id="IPR028267">
    <property type="entry name" value="Pianissimo_N"/>
</dbReference>
<reference evidence="6 7" key="1">
    <citation type="journal article" date="2011" name="Proc. Natl. Acad. Sci. U.S.A.">
        <title>Comparative genomics of xylose-fermenting fungi for enhanced biofuel production.</title>
        <authorList>
            <person name="Wohlbach D.J."/>
            <person name="Kuo A."/>
            <person name="Sato T.K."/>
            <person name="Potts K.M."/>
            <person name="Salamov A.A."/>
            <person name="LaButti K.M."/>
            <person name="Sun H."/>
            <person name="Clum A."/>
            <person name="Pangilinan J.L."/>
            <person name="Lindquist E.A."/>
            <person name="Lucas S."/>
            <person name="Lapidus A."/>
            <person name="Jin M."/>
            <person name="Gunawan C."/>
            <person name="Balan V."/>
            <person name="Dale B.E."/>
            <person name="Jeffries T.W."/>
            <person name="Zinkel R."/>
            <person name="Barry K.W."/>
            <person name="Grigoriev I.V."/>
            <person name="Gasch A.P."/>
        </authorList>
    </citation>
    <scope>NUCLEOTIDE SEQUENCE [LARGE SCALE GENOMIC DNA]</scope>
    <source>
        <strain evidence="7">NRRL Y-27907 / 11-Y1</strain>
    </source>
</reference>
<dbReference type="FunCoup" id="G3AJX3">
    <property type="interactions" value="484"/>
</dbReference>
<dbReference type="RefSeq" id="XP_007373608.1">
    <property type="nucleotide sequence ID" value="XM_007373546.1"/>
</dbReference>
<evidence type="ECO:0000259" key="5">
    <source>
        <dbReference type="SMART" id="SM01310"/>
    </source>
</evidence>
<dbReference type="InterPro" id="IPR016024">
    <property type="entry name" value="ARM-type_fold"/>
</dbReference>
<evidence type="ECO:0000256" key="1">
    <source>
        <dbReference type="ARBA" id="ARBA00008878"/>
    </source>
</evidence>
<protein>
    <submittedName>
        <fullName evidence="6">Uncharacterized protein</fullName>
    </submittedName>
</protein>
<dbReference type="STRING" id="619300.G3AJX3"/>
<dbReference type="SMART" id="SM01303">
    <property type="entry name" value="RasGEF_N_2"/>
    <property type="match status" value="1"/>
</dbReference>
<accession>G3AJX3</accession>
<dbReference type="Pfam" id="PF14668">
    <property type="entry name" value="RICTOR_V"/>
    <property type="match status" value="1"/>
</dbReference>
<comment type="similarity">
    <text evidence="1">Belongs to the RICTOR family.</text>
</comment>
<dbReference type="Pfam" id="PF14664">
    <property type="entry name" value="RICTOR_N"/>
    <property type="match status" value="1"/>
</dbReference>
<feature type="domain" description="Rapamycin-insensitive companion of mTOR N-terminal" evidence="4">
    <location>
        <begin position="207"/>
        <end position="590"/>
    </location>
</feature>
<feature type="region of interest" description="Disordered" evidence="2">
    <location>
        <begin position="106"/>
        <end position="142"/>
    </location>
</feature>
<dbReference type="Pfam" id="PF14666">
    <property type="entry name" value="RICTOR_M"/>
    <property type="match status" value="1"/>
</dbReference>
<dbReference type="SUPFAM" id="SSF48371">
    <property type="entry name" value="ARM repeat"/>
    <property type="match status" value="1"/>
</dbReference>
<name>G3AJX3_SPAPN</name>
<evidence type="ECO:0000259" key="4">
    <source>
        <dbReference type="SMART" id="SM01308"/>
    </source>
</evidence>
<evidence type="ECO:0000256" key="2">
    <source>
        <dbReference type="SAM" id="MobiDB-lite"/>
    </source>
</evidence>
<dbReference type="InterPro" id="IPR029451">
    <property type="entry name" value="RICTOR_M"/>
</dbReference>
<dbReference type="Proteomes" id="UP000000709">
    <property type="component" value="Unassembled WGS sequence"/>
</dbReference>
<dbReference type="OrthoDB" id="271111at2759"/>
<dbReference type="InterPro" id="IPR029453">
    <property type="entry name" value="Rictor_IV"/>
</dbReference>
<evidence type="ECO:0000313" key="6">
    <source>
        <dbReference type="EMBL" id="EGW34024.1"/>
    </source>
</evidence>
<dbReference type="GO" id="GO:0031932">
    <property type="term" value="C:TORC2 complex"/>
    <property type="evidence" value="ECO:0007669"/>
    <property type="project" value="InterPro"/>
</dbReference>
<dbReference type="SMART" id="SM01307">
    <property type="entry name" value="RICTOR_M"/>
    <property type="match status" value="1"/>
</dbReference>
<dbReference type="HOGENOM" id="CLU_001013_1_1_1"/>
<dbReference type="InParanoid" id="G3AJX3"/>
<dbReference type="Gene3D" id="1.25.10.10">
    <property type="entry name" value="Leucine-rich Repeat Variant"/>
    <property type="match status" value="1"/>
</dbReference>
<keyword evidence="7" id="KW-1185">Reference proteome</keyword>
<organism evidence="7">
    <name type="scientific">Spathaspora passalidarum (strain NRRL Y-27907 / 11-Y1)</name>
    <dbReference type="NCBI Taxonomy" id="619300"/>
    <lineage>
        <taxon>Eukaryota</taxon>
        <taxon>Fungi</taxon>
        <taxon>Dikarya</taxon>
        <taxon>Ascomycota</taxon>
        <taxon>Saccharomycotina</taxon>
        <taxon>Pichiomycetes</taxon>
        <taxon>Debaryomycetaceae</taxon>
        <taxon>Spathaspora</taxon>
    </lineage>
</organism>
<dbReference type="KEGG" id="spaa:SPAPADRAFT_70226"/>
<dbReference type="GO" id="GO:0038203">
    <property type="term" value="P:TORC2 signaling"/>
    <property type="evidence" value="ECO:0007669"/>
    <property type="project" value="TreeGrafter"/>
</dbReference>
<proteinExistence type="inferred from homology"/>
<dbReference type="InterPro" id="IPR028268">
    <property type="entry name" value="Pianissimo_fam"/>
</dbReference>
<dbReference type="OMA" id="EIRIHAT"/>
<dbReference type="GeneID" id="18875312"/>
<feature type="compositionally biased region" description="Polar residues" evidence="2">
    <location>
        <begin position="1"/>
        <end position="23"/>
    </location>
</feature>
<dbReference type="InterPro" id="IPR029452">
    <property type="entry name" value="RICTOR_V"/>
</dbReference>
<evidence type="ECO:0000313" key="7">
    <source>
        <dbReference type="Proteomes" id="UP000000709"/>
    </source>
</evidence>
<dbReference type="PANTHER" id="PTHR13298:SF11">
    <property type="entry name" value="RAPAMYCIN-INSENSITIVE COMPANION OF MTOR"/>
    <property type="match status" value="1"/>
</dbReference>
<dbReference type="PANTHER" id="PTHR13298">
    <property type="entry name" value="CYTOSOLIC REGULATOR PIANISSIMO"/>
    <property type="match status" value="1"/>
</dbReference>
<feature type="domain" description="Rapamycin-insensitive companion of mTOR middle" evidence="3">
    <location>
        <begin position="642"/>
        <end position="872"/>
    </location>
</feature>
<dbReference type="eggNOG" id="KOG3694">
    <property type="taxonomic scope" value="Eukaryota"/>
</dbReference>
<dbReference type="SMART" id="SM01308">
    <property type="entry name" value="RICTOR_N"/>
    <property type="match status" value="1"/>
</dbReference>
<dbReference type="InterPro" id="IPR011989">
    <property type="entry name" value="ARM-like"/>
</dbReference>
<dbReference type="Pfam" id="PF14663">
    <property type="entry name" value="RasGEF_N_2"/>
    <property type="match status" value="1"/>
</dbReference>
<sequence length="1303" mass="149150">MVESTTNSNKASPTKNGNGSNRSQQDRPAALAAALAATASKPVKRYINPFVMAPYTANQVQHQSLDRKRSATVSSVDSIPIQSVLNRELYNPSSEMHIHTEGEEVNDYGITDSDDKTDTEDATIRPVLGGKPNSLTTPTLEPHFGFGRPPVVRKRSATTSIIENAYFPEFDYNEEDEQDNAKSPTWLLSDLLSNLGSIRDTDEYTIVAKANDLVLLFQQHPKLKNELEIKTVLPKIQFMLYHPVSEVRSSGYRILRYMISNYESLSLLIQSKLLIYLIVSLSGANSTLVEMEQALKLIREFLHIDKGTDFLSTGVIKALIAIVESGDDEKTNYGQSMIESIPESFKNVCLETICEMTIFNPELVFHSGGFKVIINSILEGSVEISSTCLIILLKLCDFQNSRKFIRNGFDLDSLISIFSNIVDDDDKVKKVSNSKLQKISFLIATLLKNFNGLIAFSIENFTSINNLVINLHKKNSKIRDFIMDIFLDCLGIQVFPWLENSAIGNSITRFNEFVGRTSYSFTYPHLKPIEHEFEQQVVNHYYGLLALVLIRNDIFDRLVDIIEQNSNESNTKKATLLLTHLYAMANSLLPPELIRPNMLLRDLSLHATFKIITRDKFQPKPDYLVNMKSTIKKINIESRYNIDDTEFKTKINNTKILTIKEFEEWNWTLLVTLIQGPLSNPKRFDEVLEKYPKFFKRLMSFYRPFKFRFSNTSLNNRNSMKYINIGTQLLEMFLNLDNGTKYLASSKLLPQLAEIVAQVDPYSGISSKEPLLNKKRLDSTCCMGYLRFIGILSAKPSGIQMLEHWQFFTLFLHIIDHSSESESNNLFIITLFKNVDFTINSRFRILLEQASKISNVKVRSYLLKHLYPSLIKIKECESFIIKILVTSNLYDSNHDIAINTVDLLYSFYSDNDFANLNTLVGLSPSISVLSQFKNGRLLLIHFMKIPIGFKYLEQSGYIDQEFSKWDDITDFQYLKKVELLIKYQLFPFLGNFEDPQINDCSLSVYFFKYLLTTEEGLGYFNHGKGRDFLELLINSITDSFEAINTNEEYFDIENQDEEHINYINKLKQNLWIIGNIAQGHYGIQLLDPLYNLNLDHSVIDIILDNFNNCPVWSLRGVCFFIIGMISSTSEGIEILDEYNWISVLDEYENSKGLAYPQSPNGIFNVEITNPYRDTRYYHIFNVGSTTTAPSLWGISNNESVDTISTGEESGEDSLNVKVNERVITLLHHLNSILASIENRAIKELNRMKQASPELFSDVGLFLEVIKLIDKGNFKLQKRIFIFGLFNMKILENLLKPERRGSFR</sequence>
<feature type="region of interest" description="Disordered" evidence="2">
    <location>
        <begin position="1"/>
        <end position="29"/>
    </location>
</feature>
<feature type="domain" description="Rapamycin-insensitive companion of mTOR" evidence="5">
    <location>
        <begin position="1063"/>
        <end position="1142"/>
    </location>
</feature>
<gene>
    <name evidence="6" type="ORF">SPAPADRAFT_70226</name>
</gene>
<dbReference type="SMART" id="SM01310">
    <property type="entry name" value="RICTOR_V"/>
    <property type="match status" value="1"/>
</dbReference>
<evidence type="ECO:0000259" key="3">
    <source>
        <dbReference type="SMART" id="SM01307"/>
    </source>
</evidence>